<protein>
    <submittedName>
        <fullName evidence="9">Transporter</fullName>
    </submittedName>
</protein>
<keyword evidence="5" id="KW-0812">Transmembrane</keyword>
<sequence length="459" mass="49883">MITKRTIYGARAAFASALCIAALAAPVSAESIRSALAAAYENSNLLEQNRALLRSEDENVAVALSALRPQINGTSTITQSDQASNLPGGDLTSTISIGLDLLIFDAGSTRLGVEAAKETVLAVRAQLVALEQQVLFDAVQAYLNVLRDQRVVDLRQNNVRLITQELRAAQDRFEVGEVTRTDVSQAEARLAESRGELAAAQGDLEISRELYRVTVGRRPGVLEPGRFIYPLPNSESSAIAVGQRENPNIDQAQREIRANELNAARAEANIRPRITLQAQAGHSERIDNNSSIGLTMNVPIYQGGQLRALVRRANAVVHASRANLNQQVLLVQQGISDAWTNLVVSRAQVVSSQQQIRAAEVAFEGVREEATLGARTTLDVLDAEQDLQDARTNLVVAETTVFIAGYQLLASMGVLTVDDLDLAVERYDPSEYYNAVKNAPVPVSPQGRNLNRILKRYDN</sequence>
<evidence type="ECO:0000256" key="1">
    <source>
        <dbReference type="ARBA" id="ARBA00004442"/>
    </source>
</evidence>
<evidence type="ECO:0000256" key="8">
    <source>
        <dbReference type="SAM" id="SignalP"/>
    </source>
</evidence>
<dbReference type="Gene3D" id="1.20.1600.10">
    <property type="entry name" value="Outer membrane efflux proteins (OEP)"/>
    <property type="match status" value="1"/>
</dbReference>
<feature type="chain" id="PRO_5026664802" evidence="8">
    <location>
        <begin position="25"/>
        <end position="459"/>
    </location>
</feature>
<dbReference type="RefSeq" id="WP_159804359.1">
    <property type="nucleotide sequence ID" value="NZ_BLJE01000001.1"/>
</dbReference>
<keyword evidence="8" id="KW-0732">Signal</keyword>
<dbReference type="Pfam" id="PF02321">
    <property type="entry name" value="OEP"/>
    <property type="match status" value="2"/>
</dbReference>
<comment type="caution">
    <text evidence="9">The sequence shown here is derived from an EMBL/GenBank/DDBJ whole genome shotgun (WGS) entry which is preliminary data.</text>
</comment>
<comment type="similarity">
    <text evidence="2">Belongs to the outer membrane factor (OMF) (TC 1.B.17) family.</text>
</comment>
<dbReference type="InterPro" id="IPR010130">
    <property type="entry name" value="T1SS_OMP_TolC"/>
</dbReference>
<evidence type="ECO:0000256" key="2">
    <source>
        <dbReference type="ARBA" id="ARBA00007613"/>
    </source>
</evidence>
<evidence type="ECO:0000313" key="9">
    <source>
        <dbReference type="EMBL" id="GFE63423.1"/>
    </source>
</evidence>
<keyword evidence="10" id="KW-1185">Reference proteome</keyword>
<dbReference type="GO" id="GO:0015562">
    <property type="term" value="F:efflux transmembrane transporter activity"/>
    <property type="evidence" value="ECO:0007669"/>
    <property type="project" value="InterPro"/>
</dbReference>
<evidence type="ECO:0000256" key="6">
    <source>
        <dbReference type="ARBA" id="ARBA00023136"/>
    </source>
</evidence>
<gene>
    <name evidence="9" type="ORF">KIN_04970</name>
</gene>
<accession>A0A6N6JB06</accession>
<comment type="subcellular location">
    <subcellularLocation>
        <location evidence="1">Cell outer membrane</location>
    </subcellularLocation>
</comment>
<keyword evidence="7" id="KW-0998">Cell outer membrane</keyword>
<proteinExistence type="inferred from homology"/>
<evidence type="ECO:0000256" key="5">
    <source>
        <dbReference type="ARBA" id="ARBA00022692"/>
    </source>
</evidence>
<evidence type="ECO:0000256" key="4">
    <source>
        <dbReference type="ARBA" id="ARBA00022452"/>
    </source>
</evidence>
<feature type="signal peptide" evidence="8">
    <location>
        <begin position="1"/>
        <end position="24"/>
    </location>
</feature>
<dbReference type="SUPFAM" id="SSF56954">
    <property type="entry name" value="Outer membrane efflux proteins (OEP)"/>
    <property type="match status" value="1"/>
</dbReference>
<dbReference type="OrthoDB" id="9789368at2"/>
<dbReference type="EMBL" id="BLJE01000001">
    <property type="protein sequence ID" value="GFE63423.1"/>
    <property type="molecule type" value="Genomic_DNA"/>
</dbReference>
<dbReference type="GO" id="GO:1990281">
    <property type="term" value="C:efflux pump complex"/>
    <property type="evidence" value="ECO:0007669"/>
    <property type="project" value="TreeGrafter"/>
</dbReference>
<name>A0A6N6JB06_9RHOB</name>
<keyword evidence="4" id="KW-1134">Transmembrane beta strand</keyword>
<dbReference type="GO" id="GO:0009279">
    <property type="term" value="C:cell outer membrane"/>
    <property type="evidence" value="ECO:0007669"/>
    <property type="project" value="UniProtKB-SubCell"/>
</dbReference>
<dbReference type="PANTHER" id="PTHR30026:SF22">
    <property type="entry name" value="OUTER MEMBRANE EFFLUX PROTEIN"/>
    <property type="match status" value="1"/>
</dbReference>
<dbReference type="AlphaFoldDB" id="A0A6N6JB06"/>
<dbReference type="InterPro" id="IPR003423">
    <property type="entry name" value="OMP_efflux"/>
</dbReference>
<dbReference type="GO" id="GO:0015288">
    <property type="term" value="F:porin activity"/>
    <property type="evidence" value="ECO:0007669"/>
    <property type="project" value="TreeGrafter"/>
</dbReference>
<keyword evidence="6" id="KW-0472">Membrane</keyword>
<reference evidence="9 10" key="1">
    <citation type="submission" date="2019-12" db="EMBL/GenBank/DDBJ databases">
        <title>Litoreibacter badius sp. nov., a novel bacteriochlorophyll a-containing bacterium in the genus Litoreibacter.</title>
        <authorList>
            <person name="Kanamuro M."/>
            <person name="Takabe Y."/>
            <person name="Mori K."/>
            <person name="Takaichi S."/>
            <person name="Hanada S."/>
        </authorList>
    </citation>
    <scope>NUCLEOTIDE SEQUENCE [LARGE SCALE GENOMIC DNA]</scope>
    <source>
        <strain evidence="9 10">K6</strain>
    </source>
</reference>
<evidence type="ECO:0000256" key="7">
    <source>
        <dbReference type="ARBA" id="ARBA00023237"/>
    </source>
</evidence>
<dbReference type="PANTHER" id="PTHR30026">
    <property type="entry name" value="OUTER MEMBRANE PROTEIN TOLC"/>
    <property type="match status" value="1"/>
</dbReference>
<dbReference type="Proteomes" id="UP000436822">
    <property type="component" value="Unassembled WGS sequence"/>
</dbReference>
<keyword evidence="3" id="KW-0813">Transport</keyword>
<organism evidence="9 10">
    <name type="scientific">Litoreibacter roseus</name>
    <dbReference type="NCBI Taxonomy" id="2601869"/>
    <lineage>
        <taxon>Bacteria</taxon>
        <taxon>Pseudomonadati</taxon>
        <taxon>Pseudomonadota</taxon>
        <taxon>Alphaproteobacteria</taxon>
        <taxon>Rhodobacterales</taxon>
        <taxon>Roseobacteraceae</taxon>
        <taxon>Litoreibacter</taxon>
    </lineage>
</organism>
<dbReference type="NCBIfam" id="TIGR01844">
    <property type="entry name" value="type_I_sec_TolC"/>
    <property type="match status" value="1"/>
</dbReference>
<evidence type="ECO:0000313" key="10">
    <source>
        <dbReference type="Proteomes" id="UP000436822"/>
    </source>
</evidence>
<evidence type="ECO:0000256" key="3">
    <source>
        <dbReference type="ARBA" id="ARBA00022448"/>
    </source>
</evidence>
<dbReference type="InterPro" id="IPR051906">
    <property type="entry name" value="TolC-like"/>
</dbReference>